<dbReference type="Proteomes" id="UP000286746">
    <property type="component" value="Unassembled WGS sequence"/>
</dbReference>
<dbReference type="SUPFAM" id="SSF49785">
    <property type="entry name" value="Galactose-binding domain-like"/>
    <property type="match status" value="1"/>
</dbReference>
<comment type="caution">
    <text evidence="5">The sequence shown here is derived from an EMBL/GenBank/DDBJ whole genome shotgun (WGS) entry which is preliminary data.</text>
</comment>
<gene>
    <name evidence="5" type="ORF">GKJPGBOP_00646</name>
</gene>
<reference evidence="5 6" key="1">
    <citation type="submission" date="2018-11" db="EMBL/GenBank/DDBJ databases">
        <title>Whole genome sequence of Streptomyces paromomycinus NBRC 15454(T).</title>
        <authorList>
            <person name="Komaki H."/>
            <person name="Tamura T."/>
        </authorList>
    </citation>
    <scope>NUCLEOTIDE SEQUENCE [LARGE SCALE GENOMIC DNA]</scope>
    <source>
        <strain evidence="5 6">NBRC 15454</strain>
    </source>
</reference>
<dbReference type="Pfam" id="PF02129">
    <property type="entry name" value="Peptidase_S15"/>
    <property type="match status" value="1"/>
</dbReference>
<comment type="similarity">
    <text evidence="1">Belongs to the AB hydrolase superfamily.</text>
</comment>
<dbReference type="InterPro" id="IPR050261">
    <property type="entry name" value="FrsA_esterase"/>
</dbReference>
<evidence type="ECO:0000313" key="6">
    <source>
        <dbReference type="Proteomes" id="UP000286746"/>
    </source>
</evidence>
<dbReference type="Gene3D" id="2.60.120.260">
    <property type="entry name" value="Galactose-binding domain-like"/>
    <property type="match status" value="1"/>
</dbReference>
<dbReference type="EMBL" id="BHZD01000001">
    <property type="protein sequence ID" value="GCD40993.1"/>
    <property type="molecule type" value="Genomic_DNA"/>
</dbReference>
<dbReference type="SUPFAM" id="SSF53474">
    <property type="entry name" value="alpha/beta-Hydrolases"/>
    <property type="match status" value="1"/>
</dbReference>
<evidence type="ECO:0000256" key="2">
    <source>
        <dbReference type="ARBA" id="ARBA00022801"/>
    </source>
</evidence>
<keyword evidence="2" id="KW-0378">Hydrolase</keyword>
<dbReference type="PANTHER" id="PTHR22946:SF9">
    <property type="entry name" value="POLYKETIDE TRANSFERASE AF380"/>
    <property type="match status" value="1"/>
</dbReference>
<dbReference type="Gene3D" id="3.40.50.1820">
    <property type="entry name" value="alpha/beta hydrolase"/>
    <property type="match status" value="1"/>
</dbReference>
<organism evidence="5 6">
    <name type="scientific">Streptomyces paromomycinus</name>
    <name type="common">Streptomyces rimosus subsp. paromomycinus</name>
    <dbReference type="NCBI Taxonomy" id="92743"/>
    <lineage>
        <taxon>Bacteria</taxon>
        <taxon>Bacillati</taxon>
        <taxon>Actinomycetota</taxon>
        <taxon>Actinomycetes</taxon>
        <taxon>Kitasatosporales</taxon>
        <taxon>Streptomycetaceae</taxon>
        <taxon>Streptomyces</taxon>
    </lineage>
</organism>
<keyword evidence="6" id="KW-1185">Reference proteome</keyword>
<dbReference type="Pfam" id="PF08530">
    <property type="entry name" value="PepX_C"/>
    <property type="match status" value="1"/>
</dbReference>
<feature type="domain" description="Xaa-Pro dipeptidyl-peptidase C-terminal" evidence="4">
    <location>
        <begin position="300"/>
        <end position="522"/>
    </location>
</feature>
<dbReference type="PANTHER" id="PTHR22946">
    <property type="entry name" value="DIENELACTONE HYDROLASE DOMAIN-CONTAINING PROTEIN-RELATED"/>
    <property type="match status" value="1"/>
</dbReference>
<feature type="region of interest" description="Disordered" evidence="3">
    <location>
        <begin position="325"/>
        <end position="359"/>
    </location>
</feature>
<dbReference type="InterPro" id="IPR008979">
    <property type="entry name" value="Galactose-bd-like_sf"/>
</dbReference>
<evidence type="ECO:0000256" key="1">
    <source>
        <dbReference type="ARBA" id="ARBA00008645"/>
    </source>
</evidence>
<dbReference type="AlphaFoldDB" id="A0A401VV95"/>
<evidence type="ECO:0000313" key="5">
    <source>
        <dbReference type="EMBL" id="GCD40993.1"/>
    </source>
</evidence>
<dbReference type="InterPro" id="IPR000383">
    <property type="entry name" value="Xaa-Pro-like_dom"/>
</dbReference>
<protein>
    <recommendedName>
        <fullName evidence="4">Xaa-Pro dipeptidyl-peptidase C-terminal domain-containing protein</fullName>
    </recommendedName>
</protein>
<name>A0A401VV95_STREY</name>
<evidence type="ECO:0000259" key="4">
    <source>
        <dbReference type="SMART" id="SM00939"/>
    </source>
</evidence>
<dbReference type="GO" id="GO:0008239">
    <property type="term" value="F:dipeptidyl-peptidase activity"/>
    <property type="evidence" value="ECO:0007669"/>
    <property type="project" value="InterPro"/>
</dbReference>
<dbReference type="InterPro" id="IPR013736">
    <property type="entry name" value="Xaa-Pro_dipept_C"/>
</dbReference>
<proteinExistence type="inferred from homology"/>
<dbReference type="GO" id="GO:0052689">
    <property type="term" value="F:carboxylic ester hydrolase activity"/>
    <property type="evidence" value="ECO:0007669"/>
    <property type="project" value="UniProtKB-ARBA"/>
</dbReference>
<accession>A0A401VV95</accession>
<evidence type="ECO:0000256" key="3">
    <source>
        <dbReference type="SAM" id="MobiDB-lite"/>
    </source>
</evidence>
<dbReference type="InterPro" id="IPR029058">
    <property type="entry name" value="AB_hydrolase_fold"/>
</dbReference>
<sequence>MGIAVPFLGSRSLSLSSLLGSLTSAWNADSGVERDTYRVAGVGGTPLEAVVYRPAHPAKATPHSHPVVVLPTSWASPPSEYTLLLEWLADSGYLAVAYMPRGFLGSGGRIEVASPTDVGDFGAVLDWILAEFPIADPDRVAAVGLSYGAGISLLAAAADRRLKTVVAVDGWADLFAAVNPGETPRLSTALLADGGLLGGRPSPSLVEAVIDYYSGRHRQRFRRWTAERSAASVVEEINDRPVTLLLAAGWNDTVLRPEQTVAFHHELTGRAVLLLHPGDHPVVPFASFLGRAADVWTYVRRWLDHELLGLPTGVEDDGPVIILRPDGTDQHEETSCTPPGELTRHHLGPPPTAGNGKLSDRPAAWEKRLVGGLPSGAVDRVPVVSQWAETLGLSPMVFFPLLPGLVAGSWLTEPFHEVMQVRGSPHLRLSVSSPKSATTLTAHLYEVDRTGLGRLLTQATATVRTGNGAVPVDLRFRTTVAEVHEGRRIGLVVGTVDPTCVSRTLPFSKVVLHSRGEAPALLSLRLRRP</sequence>
<dbReference type="SMART" id="SM00939">
    <property type="entry name" value="PepX_C"/>
    <property type="match status" value="1"/>
</dbReference>